<evidence type="ECO:0000256" key="4">
    <source>
        <dbReference type="ARBA" id="ARBA00035204"/>
    </source>
</evidence>
<name>A0A975XVM8_9RHOO</name>
<dbReference type="FunFam" id="1.10.287.310:FF:000001">
    <property type="entry name" value="50S ribosomal protein L29"/>
    <property type="match status" value="1"/>
</dbReference>
<sequence>MKAKELRAKSVEELNQELVDLLKAQFSLRMQAATQQLANTSQLGKVRKDIARVRTLLGEKAVQQ</sequence>
<reference evidence="6" key="1">
    <citation type="submission" date="2020-11" db="EMBL/GenBank/DDBJ databases">
        <title>Azospira inquinata sp. nov.</title>
        <authorList>
            <person name="Moe W.M."/>
            <person name="Mikes M.C."/>
        </authorList>
    </citation>
    <scope>NUCLEOTIDE SEQUENCE</scope>
    <source>
        <strain evidence="6">Azo-3</strain>
    </source>
</reference>
<dbReference type="InterPro" id="IPR001854">
    <property type="entry name" value="Ribosomal_uL29"/>
</dbReference>
<keyword evidence="2 5" id="KW-0689">Ribosomal protein</keyword>
<dbReference type="AlphaFoldDB" id="A0A975XVM8"/>
<dbReference type="CDD" id="cd00427">
    <property type="entry name" value="Ribosomal_L29_HIP"/>
    <property type="match status" value="1"/>
</dbReference>
<dbReference type="EMBL" id="CP064782">
    <property type="protein sequence ID" value="QWT50011.1"/>
    <property type="molecule type" value="Genomic_DNA"/>
</dbReference>
<dbReference type="GO" id="GO:0022625">
    <property type="term" value="C:cytosolic large ribosomal subunit"/>
    <property type="evidence" value="ECO:0007669"/>
    <property type="project" value="TreeGrafter"/>
</dbReference>
<dbReference type="Proteomes" id="UP000683428">
    <property type="component" value="Chromosome"/>
</dbReference>
<dbReference type="Pfam" id="PF00831">
    <property type="entry name" value="Ribosomal_L29"/>
    <property type="match status" value="1"/>
</dbReference>
<keyword evidence="7" id="KW-1185">Reference proteome</keyword>
<evidence type="ECO:0000256" key="1">
    <source>
        <dbReference type="ARBA" id="ARBA00009254"/>
    </source>
</evidence>
<organism evidence="6 7">
    <name type="scientific">Azospira inquinata</name>
    <dbReference type="NCBI Taxonomy" id="2785627"/>
    <lineage>
        <taxon>Bacteria</taxon>
        <taxon>Pseudomonadati</taxon>
        <taxon>Pseudomonadota</taxon>
        <taxon>Betaproteobacteria</taxon>
        <taxon>Rhodocyclales</taxon>
        <taxon>Rhodocyclaceae</taxon>
        <taxon>Azospira</taxon>
    </lineage>
</organism>
<gene>
    <name evidence="5 6" type="primary">rpmC</name>
    <name evidence="6" type="ORF">Azoinq_05260</name>
</gene>
<dbReference type="InterPro" id="IPR050063">
    <property type="entry name" value="Ribosomal_protein_uL29"/>
</dbReference>
<evidence type="ECO:0000256" key="3">
    <source>
        <dbReference type="ARBA" id="ARBA00023274"/>
    </source>
</evidence>
<dbReference type="NCBIfam" id="TIGR00012">
    <property type="entry name" value="L29"/>
    <property type="match status" value="1"/>
</dbReference>
<dbReference type="HAMAP" id="MF_00374">
    <property type="entry name" value="Ribosomal_uL29"/>
    <property type="match status" value="1"/>
</dbReference>
<protein>
    <recommendedName>
        <fullName evidence="4 5">Large ribosomal subunit protein uL29</fullName>
    </recommendedName>
</protein>
<dbReference type="PANTHER" id="PTHR10916">
    <property type="entry name" value="60S RIBOSOMAL PROTEIN L35/50S RIBOSOMAL PROTEIN L29"/>
    <property type="match status" value="1"/>
</dbReference>
<dbReference type="GO" id="GO:0003735">
    <property type="term" value="F:structural constituent of ribosome"/>
    <property type="evidence" value="ECO:0007669"/>
    <property type="project" value="InterPro"/>
</dbReference>
<accession>A0A975XVM8</accession>
<dbReference type="InterPro" id="IPR018254">
    <property type="entry name" value="Ribosomal_uL29_CS"/>
</dbReference>
<proteinExistence type="inferred from homology"/>
<dbReference type="RefSeq" id="WP_216131440.1">
    <property type="nucleotide sequence ID" value="NZ_CP064782.1"/>
</dbReference>
<comment type="similarity">
    <text evidence="1 5">Belongs to the universal ribosomal protein uL29 family.</text>
</comment>
<evidence type="ECO:0000313" key="7">
    <source>
        <dbReference type="Proteomes" id="UP000683428"/>
    </source>
</evidence>
<evidence type="ECO:0000256" key="5">
    <source>
        <dbReference type="HAMAP-Rule" id="MF_00374"/>
    </source>
</evidence>
<evidence type="ECO:0000313" key="6">
    <source>
        <dbReference type="EMBL" id="QWT50011.1"/>
    </source>
</evidence>
<dbReference type="GO" id="GO:0006412">
    <property type="term" value="P:translation"/>
    <property type="evidence" value="ECO:0007669"/>
    <property type="project" value="UniProtKB-UniRule"/>
</dbReference>
<dbReference type="PROSITE" id="PS00579">
    <property type="entry name" value="RIBOSOMAL_L29"/>
    <property type="match status" value="1"/>
</dbReference>
<dbReference type="PANTHER" id="PTHR10916:SF0">
    <property type="entry name" value="LARGE RIBOSOMAL SUBUNIT PROTEIN UL29C"/>
    <property type="match status" value="1"/>
</dbReference>
<dbReference type="KEGG" id="aiq:Azoinq_05260"/>
<keyword evidence="3 5" id="KW-0687">Ribonucleoprotein</keyword>
<evidence type="ECO:0000256" key="2">
    <source>
        <dbReference type="ARBA" id="ARBA00022980"/>
    </source>
</evidence>